<protein>
    <submittedName>
        <fullName evidence="4">Coiled-coil domain containing 33</fullName>
    </submittedName>
</protein>
<evidence type="ECO:0000256" key="1">
    <source>
        <dbReference type="SAM" id="MobiDB-lite"/>
    </source>
</evidence>
<dbReference type="AlphaFoldDB" id="A0A0R3WQX0"/>
<accession>A0A0R3WQX0</accession>
<organism evidence="4">
    <name type="scientific">Hydatigena taeniaeformis</name>
    <name type="common">Feline tapeworm</name>
    <name type="synonym">Taenia taeniaeformis</name>
    <dbReference type="NCBI Taxonomy" id="6205"/>
    <lineage>
        <taxon>Eukaryota</taxon>
        <taxon>Metazoa</taxon>
        <taxon>Spiralia</taxon>
        <taxon>Lophotrochozoa</taxon>
        <taxon>Platyhelminthes</taxon>
        <taxon>Cestoda</taxon>
        <taxon>Eucestoda</taxon>
        <taxon>Cyclophyllidea</taxon>
        <taxon>Taeniidae</taxon>
        <taxon>Hydatigera</taxon>
    </lineage>
</organism>
<reference evidence="4" key="1">
    <citation type="submission" date="2017-02" db="UniProtKB">
        <authorList>
            <consortium name="WormBaseParasite"/>
        </authorList>
    </citation>
    <scope>IDENTIFICATION</scope>
</reference>
<sequence length="241" mass="27261">MLKQMGSFDSNTSLASRSQDSVNTSRKSDEFACQLPPKIPKYGTESNPRFRKPFISMENSPTGLSVGEYKQLLDVARSGLVSFDSRPLTASRKEIGLVFYKKLYNSGTSTIMSSVVSLASPDADDWCSRVSNTPYLSEGWLSNLTSAVTTSMSRREKQRAKLEEEIRFWNNRVHLHYGPFSSLQRKLSEEAKVNELEMRLSCLLRTPPVLQDPYLQPQPIPQELPYKRPVKSKLPGLLRAH</sequence>
<gene>
    <name evidence="2" type="ORF">TTAC_LOCUS3146</name>
</gene>
<feature type="region of interest" description="Disordered" evidence="1">
    <location>
        <begin position="1"/>
        <end position="54"/>
    </location>
</feature>
<dbReference type="OrthoDB" id="1939479at2759"/>
<keyword evidence="3" id="KW-1185">Reference proteome</keyword>
<name>A0A0R3WQX0_HYDTA</name>
<dbReference type="Proteomes" id="UP000274429">
    <property type="component" value="Unassembled WGS sequence"/>
</dbReference>
<evidence type="ECO:0000313" key="2">
    <source>
        <dbReference type="EMBL" id="VDM22046.1"/>
    </source>
</evidence>
<dbReference type="EMBL" id="UYWX01001983">
    <property type="protein sequence ID" value="VDM22046.1"/>
    <property type="molecule type" value="Genomic_DNA"/>
</dbReference>
<dbReference type="WBParaSite" id="TTAC_0000316001-mRNA-1">
    <property type="protein sequence ID" value="TTAC_0000316001-mRNA-1"/>
    <property type="gene ID" value="TTAC_0000316001"/>
</dbReference>
<reference evidence="2 3" key="2">
    <citation type="submission" date="2018-11" db="EMBL/GenBank/DDBJ databases">
        <authorList>
            <consortium name="Pathogen Informatics"/>
        </authorList>
    </citation>
    <scope>NUCLEOTIDE SEQUENCE [LARGE SCALE GENOMIC DNA]</scope>
</reference>
<feature type="compositionally biased region" description="Polar residues" evidence="1">
    <location>
        <begin position="7"/>
        <end position="25"/>
    </location>
</feature>
<evidence type="ECO:0000313" key="4">
    <source>
        <dbReference type="WBParaSite" id="TTAC_0000316001-mRNA-1"/>
    </source>
</evidence>
<proteinExistence type="predicted"/>
<evidence type="ECO:0000313" key="3">
    <source>
        <dbReference type="Proteomes" id="UP000274429"/>
    </source>
</evidence>